<accession>A0ACB7TNI0</accession>
<reference evidence="1" key="1">
    <citation type="submission" date="2020-05" db="EMBL/GenBank/DDBJ databases">
        <title>Large-scale comparative analyses of tick genomes elucidate their genetic diversity and vector capacities.</title>
        <authorList>
            <person name="Jia N."/>
            <person name="Wang J."/>
            <person name="Shi W."/>
            <person name="Du L."/>
            <person name="Sun Y."/>
            <person name="Zhan W."/>
            <person name="Jiang J."/>
            <person name="Wang Q."/>
            <person name="Zhang B."/>
            <person name="Ji P."/>
            <person name="Sakyi L.B."/>
            <person name="Cui X."/>
            <person name="Yuan T."/>
            <person name="Jiang B."/>
            <person name="Yang W."/>
            <person name="Lam T.T.-Y."/>
            <person name="Chang Q."/>
            <person name="Ding S."/>
            <person name="Wang X."/>
            <person name="Zhu J."/>
            <person name="Ruan X."/>
            <person name="Zhao L."/>
            <person name="Wei J."/>
            <person name="Que T."/>
            <person name="Du C."/>
            <person name="Cheng J."/>
            <person name="Dai P."/>
            <person name="Han X."/>
            <person name="Huang E."/>
            <person name="Gao Y."/>
            <person name="Liu J."/>
            <person name="Shao H."/>
            <person name="Ye R."/>
            <person name="Li L."/>
            <person name="Wei W."/>
            <person name="Wang X."/>
            <person name="Wang C."/>
            <person name="Yang T."/>
            <person name="Huo Q."/>
            <person name="Li W."/>
            <person name="Guo W."/>
            <person name="Chen H."/>
            <person name="Zhou L."/>
            <person name="Ni X."/>
            <person name="Tian J."/>
            <person name="Zhou Y."/>
            <person name="Sheng Y."/>
            <person name="Liu T."/>
            <person name="Pan Y."/>
            <person name="Xia L."/>
            <person name="Li J."/>
            <person name="Zhao F."/>
            <person name="Cao W."/>
        </authorList>
    </citation>
    <scope>NUCLEOTIDE SEQUENCE</scope>
    <source>
        <strain evidence="1">Hyas-2018</strain>
    </source>
</reference>
<keyword evidence="2" id="KW-1185">Reference proteome</keyword>
<dbReference type="Proteomes" id="UP000821845">
    <property type="component" value="Chromosome 1"/>
</dbReference>
<comment type="caution">
    <text evidence="1">The sequence shown here is derived from an EMBL/GenBank/DDBJ whole genome shotgun (WGS) entry which is preliminary data.</text>
</comment>
<proteinExistence type="predicted"/>
<gene>
    <name evidence="1" type="ORF">HPB50_013223</name>
</gene>
<evidence type="ECO:0000313" key="2">
    <source>
        <dbReference type="Proteomes" id="UP000821845"/>
    </source>
</evidence>
<name>A0ACB7TNI0_HYAAI</name>
<protein>
    <submittedName>
        <fullName evidence="1">Uncharacterized protein</fullName>
    </submittedName>
</protein>
<evidence type="ECO:0000313" key="1">
    <source>
        <dbReference type="EMBL" id="KAH6946389.1"/>
    </source>
</evidence>
<organism evidence="1 2">
    <name type="scientific">Hyalomma asiaticum</name>
    <name type="common">Tick</name>
    <dbReference type="NCBI Taxonomy" id="266040"/>
    <lineage>
        <taxon>Eukaryota</taxon>
        <taxon>Metazoa</taxon>
        <taxon>Ecdysozoa</taxon>
        <taxon>Arthropoda</taxon>
        <taxon>Chelicerata</taxon>
        <taxon>Arachnida</taxon>
        <taxon>Acari</taxon>
        <taxon>Parasitiformes</taxon>
        <taxon>Ixodida</taxon>
        <taxon>Ixodoidea</taxon>
        <taxon>Ixodidae</taxon>
        <taxon>Hyalomminae</taxon>
        <taxon>Hyalomma</taxon>
    </lineage>
</organism>
<sequence>MKPKSSTEQAPTVHRPETGRCYFAGPRPRDRNRGPAAETSAARLRGSNSSPDASRARRGESLPAGGANHGRDAGDVSSIEVRSQRRS</sequence>
<dbReference type="EMBL" id="CM023481">
    <property type="protein sequence ID" value="KAH6946389.1"/>
    <property type="molecule type" value="Genomic_DNA"/>
</dbReference>